<name>A0A919MU30_9ACTN</name>
<reference evidence="3" key="1">
    <citation type="submission" date="2021-01" db="EMBL/GenBank/DDBJ databases">
        <title>Whole genome shotgun sequence of Actinoplanes nipponensis NBRC 14063.</title>
        <authorList>
            <person name="Komaki H."/>
            <person name="Tamura T."/>
        </authorList>
    </citation>
    <scope>NUCLEOTIDE SEQUENCE</scope>
    <source>
        <strain evidence="3">NBRC 14063</strain>
    </source>
</reference>
<dbReference type="Proteomes" id="UP000647172">
    <property type="component" value="Unassembled WGS sequence"/>
</dbReference>
<feature type="region of interest" description="Disordered" evidence="1">
    <location>
        <begin position="101"/>
        <end position="124"/>
    </location>
</feature>
<comment type="caution">
    <text evidence="3">The sequence shown here is derived from an EMBL/GenBank/DDBJ whole genome shotgun (WGS) entry which is preliminary data.</text>
</comment>
<dbReference type="InterPro" id="IPR036286">
    <property type="entry name" value="LexA/Signal_pep-like_sf"/>
</dbReference>
<dbReference type="SUPFAM" id="SSF51306">
    <property type="entry name" value="LexA/Signal peptidase"/>
    <property type="match status" value="1"/>
</dbReference>
<dbReference type="RefSeq" id="WP_203776812.1">
    <property type="nucleotide sequence ID" value="NZ_BAAAYJ010000084.1"/>
</dbReference>
<evidence type="ECO:0000256" key="1">
    <source>
        <dbReference type="SAM" id="MobiDB-lite"/>
    </source>
</evidence>
<gene>
    <name evidence="3" type="ORF">Ani05nite_77620</name>
</gene>
<dbReference type="EMBL" id="BOMQ01000097">
    <property type="protein sequence ID" value="GIE54228.1"/>
    <property type="molecule type" value="Genomic_DNA"/>
</dbReference>
<evidence type="ECO:0000313" key="4">
    <source>
        <dbReference type="Proteomes" id="UP000647172"/>
    </source>
</evidence>
<proteinExistence type="predicted"/>
<organism evidence="3 4">
    <name type="scientific">Actinoplanes nipponensis</name>
    <dbReference type="NCBI Taxonomy" id="135950"/>
    <lineage>
        <taxon>Bacteria</taxon>
        <taxon>Bacillati</taxon>
        <taxon>Actinomycetota</taxon>
        <taxon>Actinomycetes</taxon>
        <taxon>Micromonosporales</taxon>
        <taxon>Micromonosporaceae</taxon>
        <taxon>Actinoplanes</taxon>
    </lineage>
</organism>
<protein>
    <recommendedName>
        <fullName evidence="2">Peptidase S24/S26A/S26B/S26C domain-containing protein</fullName>
    </recommendedName>
</protein>
<evidence type="ECO:0000313" key="3">
    <source>
        <dbReference type="EMBL" id="GIE54228.1"/>
    </source>
</evidence>
<sequence>MSNLTSVATRVAAGATVAFRPTGSSMAPLIRSRQLVTVAPVDPARVVVGDIVLARVAGSVYLHLVSAVDPAKGRVQISNNRGRINGWTNYARIYGICTRIDGHDRPAVGSSRSSPTPPRPRRSP</sequence>
<dbReference type="AlphaFoldDB" id="A0A919MU30"/>
<accession>A0A919MU30</accession>
<feature type="domain" description="Peptidase S24/S26A/S26B/S26C" evidence="2">
    <location>
        <begin position="12"/>
        <end position="69"/>
    </location>
</feature>
<keyword evidence="4" id="KW-1185">Reference proteome</keyword>
<evidence type="ECO:0000259" key="2">
    <source>
        <dbReference type="Pfam" id="PF00717"/>
    </source>
</evidence>
<dbReference type="InterPro" id="IPR015927">
    <property type="entry name" value="Peptidase_S24_S26A/B/C"/>
</dbReference>
<dbReference type="Pfam" id="PF00717">
    <property type="entry name" value="Peptidase_S24"/>
    <property type="match status" value="1"/>
</dbReference>